<keyword evidence="2" id="KW-1185">Reference proteome</keyword>
<gene>
    <name evidence="1" type="ORF">FC27_GL000529</name>
</gene>
<evidence type="ECO:0000313" key="2">
    <source>
        <dbReference type="Proteomes" id="UP000051647"/>
    </source>
</evidence>
<dbReference type="AlphaFoldDB" id="A0A0R1SJC2"/>
<dbReference type="eggNOG" id="COG1553">
    <property type="taxonomic scope" value="Bacteria"/>
</dbReference>
<dbReference type="Gene3D" id="3.40.1260.10">
    <property type="entry name" value="DsrEFH-like"/>
    <property type="match status" value="1"/>
</dbReference>
<dbReference type="Proteomes" id="UP000051647">
    <property type="component" value="Unassembled WGS sequence"/>
</dbReference>
<dbReference type="InterPro" id="IPR003787">
    <property type="entry name" value="Sulphur_relay_DsrE/F-like"/>
</dbReference>
<reference evidence="1 2" key="1">
    <citation type="journal article" date="2015" name="Genome Announc.">
        <title>Expanding the biotechnology potential of lactobacilli through comparative genomics of 213 strains and associated genera.</title>
        <authorList>
            <person name="Sun Z."/>
            <person name="Harris H.M."/>
            <person name="McCann A."/>
            <person name="Guo C."/>
            <person name="Argimon S."/>
            <person name="Zhang W."/>
            <person name="Yang X."/>
            <person name="Jeffery I.B."/>
            <person name="Cooney J.C."/>
            <person name="Kagawa T.F."/>
            <person name="Liu W."/>
            <person name="Song Y."/>
            <person name="Salvetti E."/>
            <person name="Wrobel A."/>
            <person name="Rasinkangas P."/>
            <person name="Parkhill J."/>
            <person name="Rea M.C."/>
            <person name="O'Sullivan O."/>
            <person name="Ritari J."/>
            <person name="Douillard F.P."/>
            <person name="Paul Ross R."/>
            <person name="Yang R."/>
            <person name="Briner A.E."/>
            <person name="Felis G.E."/>
            <person name="de Vos W.M."/>
            <person name="Barrangou R."/>
            <person name="Klaenhammer T.R."/>
            <person name="Caufield P.W."/>
            <person name="Cui Y."/>
            <person name="Zhang H."/>
            <person name="O'Toole P.W."/>
        </authorList>
    </citation>
    <scope>NUCLEOTIDE SEQUENCE [LARGE SCALE GENOMIC DNA]</scope>
    <source>
        <strain evidence="1 2">DSM 14857</strain>
    </source>
</reference>
<name>A0A0R1SJC2_9LACO</name>
<evidence type="ECO:0000313" key="1">
    <source>
        <dbReference type="EMBL" id="KRL66389.1"/>
    </source>
</evidence>
<sequence length="110" mass="12291">MEEIMKIGIIIETKAAEKVWNALRFAIASLNKQNEVKIFLMGEAVEIDDIKDDQFDVANKRSDYEAAGGQILACGTCIKSRHLEDKTSCPISTMNDCVDMVTWADKTVTF</sequence>
<dbReference type="Pfam" id="PF02635">
    <property type="entry name" value="DsrE"/>
    <property type="match status" value="1"/>
</dbReference>
<accession>A0A0R1SJC2</accession>
<dbReference type="EMBL" id="AZFA01000014">
    <property type="protein sequence ID" value="KRL66389.1"/>
    <property type="molecule type" value="Genomic_DNA"/>
</dbReference>
<organism evidence="1 2">
    <name type="scientific">Companilactobacillus versmoldensis DSM 14857 = KCTC 3814</name>
    <dbReference type="NCBI Taxonomy" id="1423815"/>
    <lineage>
        <taxon>Bacteria</taxon>
        <taxon>Bacillati</taxon>
        <taxon>Bacillota</taxon>
        <taxon>Bacilli</taxon>
        <taxon>Lactobacillales</taxon>
        <taxon>Lactobacillaceae</taxon>
        <taxon>Companilactobacillus</taxon>
    </lineage>
</organism>
<dbReference type="InterPro" id="IPR027396">
    <property type="entry name" value="DsrEFH-like"/>
</dbReference>
<proteinExistence type="predicted"/>
<comment type="caution">
    <text evidence="1">The sequence shown here is derived from an EMBL/GenBank/DDBJ whole genome shotgun (WGS) entry which is preliminary data.</text>
</comment>
<dbReference type="SUPFAM" id="SSF75169">
    <property type="entry name" value="DsrEFH-like"/>
    <property type="match status" value="1"/>
</dbReference>
<dbReference type="PATRIC" id="fig|1423815.3.peg.537"/>
<protein>
    <submittedName>
        <fullName evidence="1">DsrE family protein</fullName>
    </submittedName>
</protein>
<dbReference type="STRING" id="1423815.FC27_GL000529"/>